<dbReference type="Gene3D" id="3.80.30.10">
    <property type="entry name" value="pyruvate-formate lyase- activating enzyme"/>
    <property type="match status" value="1"/>
</dbReference>
<name>A0A1H9ZQ13_9BACT</name>
<dbReference type="PANTHER" id="PTHR30352">
    <property type="entry name" value="PYRUVATE FORMATE-LYASE-ACTIVATING ENZYME"/>
    <property type="match status" value="1"/>
</dbReference>
<dbReference type="Pfam" id="PF04055">
    <property type="entry name" value="Radical_SAM"/>
    <property type="match status" value="1"/>
</dbReference>
<keyword evidence="3" id="KW-0004">4Fe-4S</keyword>
<comment type="similarity">
    <text evidence="2">Belongs to the organic radical-activating enzymes family.</text>
</comment>
<keyword evidence="8" id="KW-0411">Iron-sulfur</keyword>
<dbReference type="EMBL" id="FOHT01000002">
    <property type="protein sequence ID" value="SES83781.1"/>
    <property type="molecule type" value="Genomic_DNA"/>
</dbReference>
<dbReference type="SUPFAM" id="SSF102114">
    <property type="entry name" value="Radical SAM enzymes"/>
    <property type="match status" value="1"/>
</dbReference>
<dbReference type="PIRSF" id="PIRSF000371">
    <property type="entry name" value="PFL_act_enz"/>
    <property type="match status" value="1"/>
</dbReference>
<dbReference type="PROSITE" id="PS51918">
    <property type="entry name" value="RADICAL_SAM"/>
    <property type="match status" value="1"/>
</dbReference>
<dbReference type="Gene3D" id="3.30.70.20">
    <property type="match status" value="1"/>
</dbReference>
<dbReference type="GO" id="GO:0051539">
    <property type="term" value="F:4 iron, 4 sulfur cluster binding"/>
    <property type="evidence" value="ECO:0007669"/>
    <property type="project" value="UniProtKB-KW"/>
</dbReference>
<dbReference type="SFLD" id="SFLDG01118">
    <property type="entry name" value="activating_enzymes__group_2"/>
    <property type="match status" value="1"/>
</dbReference>
<dbReference type="InterPro" id="IPR007197">
    <property type="entry name" value="rSAM"/>
</dbReference>
<dbReference type="InterPro" id="IPR001989">
    <property type="entry name" value="Radical_activat_CS"/>
</dbReference>
<feature type="domain" description="4Fe-4S ferredoxin-type" evidence="9">
    <location>
        <begin position="62"/>
        <end position="90"/>
    </location>
</feature>
<accession>A0A1H9ZQ13</accession>
<evidence type="ECO:0000256" key="7">
    <source>
        <dbReference type="ARBA" id="ARBA00023004"/>
    </source>
</evidence>
<dbReference type="InterPro" id="IPR012839">
    <property type="entry name" value="Organic_radical_activase"/>
</dbReference>
<evidence type="ECO:0000256" key="2">
    <source>
        <dbReference type="ARBA" id="ARBA00009777"/>
    </source>
</evidence>
<dbReference type="InterPro" id="IPR017900">
    <property type="entry name" value="4Fe4S_Fe_S_CS"/>
</dbReference>
<evidence type="ECO:0000313" key="12">
    <source>
        <dbReference type="Proteomes" id="UP000181981"/>
    </source>
</evidence>
<evidence type="ECO:0000259" key="10">
    <source>
        <dbReference type="PROSITE" id="PS51918"/>
    </source>
</evidence>
<dbReference type="PANTHER" id="PTHR30352:SF4">
    <property type="entry name" value="PYRUVATE FORMATE-LYASE 2-ACTIVATING ENZYME"/>
    <property type="match status" value="1"/>
</dbReference>
<evidence type="ECO:0000256" key="5">
    <source>
        <dbReference type="ARBA" id="ARBA00022723"/>
    </source>
</evidence>
<protein>
    <submittedName>
        <fullName evidence="11">Pyruvate formate lyase activating enzyme</fullName>
    </submittedName>
</protein>
<keyword evidence="4" id="KW-0949">S-adenosyl-L-methionine</keyword>
<evidence type="ECO:0000256" key="4">
    <source>
        <dbReference type="ARBA" id="ARBA00022691"/>
    </source>
</evidence>
<dbReference type="CDD" id="cd01335">
    <property type="entry name" value="Radical_SAM"/>
    <property type="match status" value="1"/>
</dbReference>
<evidence type="ECO:0000256" key="8">
    <source>
        <dbReference type="ARBA" id="ARBA00023014"/>
    </source>
</evidence>
<evidence type="ECO:0000256" key="1">
    <source>
        <dbReference type="ARBA" id="ARBA00001966"/>
    </source>
</evidence>
<dbReference type="Proteomes" id="UP000181981">
    <property type="component" value="Unassembled WGS sequence"/>
</dbReference>
<dbReference type="GO" id="GO:0046872">
    <property type="term" value="F:metal ion binding"/>
    <property type="evidence" value="ECO:0007669"/>
    <property type="project" value="UniProtKB-KW"/>
</dbReference>
<feature type="domain" description="4Fe-4S ferredoxin-type" evidence="9">
    <location>
        <begin position="91"/>
        <end position="120"/>
    </location>
</feature>
<dbReference type="GO" id="GO:0016491">
    <property type="term" value="F:oxidoreductase activity"/>
    <property type="evidence" value="ECO:0007669"/>
    <property type="project" value="UniProtKB-KW"/>
</dbReference>
<proteinExistence type="inferred from homology"/>
<dbReference type="AlphaFoldDB" id="A0A1H9ZQ13"/>
<dbReference type="Pfam" id="PF13353">
    <property type="entry name" value="Fer4_12"/>
    <property type="match status" value="1"/>
</dbReference>
<gene>
    <name evidence="11" type="ORF">SAMN05444285_102230</name>
</gene>
<keyword evidence="11" id="KW-0670">Pyruvate</keyword>
<dbReference type="NCBIfam" id="TIGR02494">
    <property type="entry name" value="PFLE_PFLC"/>
    <property type="match status" value="1"/>
</dbReference>
<dbReference type="SFLD" id="SFLDG01066">
    <property type="entry name" value="organic_radical-activating_enz"/>
    <property type="match status" value="1"/>
</dbReference>
<dbReference type="SUPFAM" id="SSF54862">
    <property type="entry name" value="4Fe-4S ferredoxins"/>
    <property type="match status" value="1"/>
</dbReference>
<dbReference type="InterPro" id="IPR040074">
    <property type="entry name" value="BssD/PflA/YjjW"/>
</dbReference>
<evidence type="ECO:0000256" key="6">
    <source>
        <dbReference type="ARBA" id="ARBA00023002"/>
    </source>
</evidence>
<keyword evidence="11" id="KW-0456">Lyase</keyword>
<dbReference type="SFLD" id="SFLDS00029">
    <property type="entry name" value="Radical_SAM"/>
    <property type="match status" value="1"/>
</dbReference>
<dbReference type="PROSITE" id="PS51379">
    <property type="entry name" value="4FE4S_FER_2"/>
    <property type="match status" value="2"/>
</dbReference>
<evidence type="ECO:0000259" key="9">
    <source>
        <dbReference type="PROSITE" id="PS51379"/>
    </source>
</evidence>
<dbReference type="PROSITE" id="PS00198">
    <property type="entry name" value="4FE4S_FER_1"/>
    <property type="match status" value="1"/>
</dbReference>
<evidence type="ECO:0000313" key="11">
    <source>
        <dbReference type="EMBL" id="SES83781.1"/>
    </source>
</evidence>
<dbReference type="InterPro" id="IPR058240">
    <property type="entry name" value="rSAM_sf"/>
</dbReference>
<sequence length="318" mass="35524">MSIETFLTTHYSNLITQMKSLLFDIKRYAINDGPGIRITLFMKGCPLSCKWCHNPESQSPDVQKLYTESKCIGAQECIKMCPEDALTLTPKGIVTDYQACTLCGICADVCPTKAIEMSGRTYEIDELMQIIERERVHIEQSNGGVTFSGGEPLMNAEFLMQMLDACGERKLHRTVDTCGFADTDTLLEVAKRTELFLFDLKLMDEAKHKKWTGVSNKLILKNLRLLAESGANINIRVPLIRNVNADHNTLSEMAEFIAALPGKKPVVNLLPYHNIAAGKYNKLGSEYNAMNMDEPSEEEQNRAIAIFEKFGIEAEIGG</sequence>
<keyword evidence="6" id="KW-0560">Oxidoreductase</keyword>
<dbReference type="InterPro" id="IPR017896">
    <property type="entry name" value="4Fe4S_Fe-S-bd"/>
</dbReference>
<organism evidence="11 12">
    <name type="scientific">Draconibacterium orientale</name>
    <dbReference type="NCBI Taxonomy" id="1168034"/>
    <lineage>
        <taxon>Bacteria</taxon>
        <taxon>Pseudomonadati</taxon>
        <taxon>Bacteroidota</taxon>
        <taxon>Bacteroidia</taxon>
        <taxon>Marinilabiliales</taxon>
        <taxon>Prolixibacteraceae</taxon>
        <taxon>Draconibacterium</taxon>
    </lineage>
</organism>
<comment type="cofactor">
    <cofactor evidence="1">
        <name>[4Fe-4S] cluster</name>
        <dbReference type="ChEBI" id="CHEBI:49883"/>
    </cofactor>
</comment>
<reference evidence="11 12" key="1">
    <citation type="submission" date="2016-10" db="EMBL/GenBank/DDBJ databases">
        <authorList>
            <person name="de Groot N.N."/>
        </authorList>
    </citation>
    <scope>NUCLEOTIDE SEQUENCE [LARGE SCALE GENOMIC DNA]</scope>
    <source>
        <strain evidence="11 12">DSM 25947</strain>
    </source>
</reference>
<keyword evidence="5" id="KW-0479">Metal-binding</keyword>
<dbReference type="InterPro" id="IPR034457">
    <property type="entry name" value="Organic_radical-activating"/>
</dbReference>
<keyword evidence="7" id="KW-0408">Iron</keyword>
<evidence type="ECO:0000256" key="3">
    <source>
        <dbReference type="ARBA" id="ARBA00022485"/>
    </source>
</evidence>
<dbReference type="GO" id="GO:0016829">
    <property type="term" value="F:lyase activity"/>
    <property type="evidence" value="ECO:0007669"/>
    <property type="project" value="UniProtKB-KW"/>
</dbReference>
<dbReference type="PROSITE" id="PS01087">
    <property type="entry name" value="RADICAL_ACTIVATING"/>
    <property type="match status" value="1"/>
</dbReference>
<feature type="domain" description="Radical SAM core" evidence="10">
    <location>
        <begin position="31"/>
        <end position="313"/>
    </location>
</feature>